<evidence type="ECO:0000256" key="2">
    <source>
        <dbReference type="SAM" id="MobiDB-lite"/>
    </source>
</evidence>
<evidence type="ECO:0000256" key="1">
    <source>
        <dbReference type="SAM" id="Coils"/>
    </source>
</evidence>
<evidence type="ECO:0000313" key="4">
    <source>
        <dbReference type="EMBL" id="KAJ8297546.1"/>
    </source>
</evidence>
<proteinExistence type="predicted"/>
<dbReference type="Pfam" id="PF23265">
    <property type="entry name" value="Ig-like_KY"/>
    <property type="match status" value="3"/>
</dbReference>
<sequence length="1183" mass="136583">METLIREDFTDKREQFSEEELTADLKDRLRKLGFYRDPPTPELLREAKHVYQTLDWPRLLDPGGNPLPCPPKTSKYEVLDDDDRLEELDEYAIQVPTSYINAPVQDLVEHLIQPTSSDVEKARVLTRWLGRCLEEDYQRYIPRSGTITAGTTASYLRRLKQREIDYDELFQVLCRYAEIKSQAISGCVRNTVKYEVGDDFRGQRKTWTAALLDGDWRLLDVRWICEAAYGVAKKKWRLIEDDKGKVNPRKAFKEHLGSFKTQARFREYYFLTDPEIFIFDHFPDEEKWQLLARPLTYEEARDSAALRADFFRLGMSVKTNPTCVCENDEGQTTFVFGLEDDESVSFVYKLYKDKDCKSNVVSGREKLERYVFLERDMDEKVVRVVIRYPSEGKYLFELHGSETQETHHSILCTYMIFCTGIMEDCKPLPPNIRKEWGPSTDTKEMGLTPLTHRKGQIDAEDGDAQIRFGLSKDLEFRHDLIHGEKEVPLSERHVIHTVEDGKVNINLRLPKPGEYALNVMAKEKNKGVAFAPACTYLVSCEDEPLQSTPFPDIVDGANIGPTEDFAKLGFSEDDPWPSYITNLVTGELNMEIKRPSSMQVYATLVYEGKKSENFNNYVICDKDKERVFINTTFPKHGTYKLSLYARPPNGGHSDKDILIYVKVIEVMLPTLSGMPGPIQFMSDWCNDCYIKEPRKCYLPSDERQKIAISLPDAKDITIKDHPECRMRKTKDALWEGFVKTGPSGSVLEVMATPKSEERPAKILTYQIVSKEQLLEIEMKQEAQFKEALDQLQRFEEEKLNRLLAKLRQAMEEKSRVKLQRYLARMQELNTGKMDDIIEQADYLLQELIHEEEKIVARKELRRATRVCDIGCLEAALAKFNRLNLQSEDGDLHAAEEMLQGLLMKRAREQKHKMVDSAQQTTDTLQSHVNQQLQSSMQYMNPMRSGVHIYVMQEPPGPQFSGFSGPTSPDFIGSQNLKVEIRDAMSQTSEDTGVMRLNDSSSYPSGVIEPQRRSGYFSPYTSTPRKPTYTFKQDREVEVPRFGFQNHSPTNIDDGEDEIEGNLKSREDEEIDEFQAAEAVLKEIELSENMGKVKKLVRDNMREASTLQNEATLHRAIEDFKRLNMEEEAGDLSFAEDRLESLHCLKRVSPVSKDKTWKAKTMNVFKNYWKRMKEESQVASESYR</sequence>
<gene>
    <name evidence="4" type="ORF">KUTeg_024077</name>
</gene>
<evidence type="ECO:0000313" key="5">
    <source>
        <dbReference type="Proteomes" id="UP001217089"/>
    </source>
</evidence>
<feature type="domain" description="KY-like immunoglobulin-like" evidence="3">
    <location>
        <begin position="444"/>
        <end position="551"/>
    </location>
</feature>
<dbReference type="PANTHER" id="PTHR47020:SF1">
    <property type="entry name" value="HILLARIN"/>
    <property type="match status" value="1"/>
</dbReference>
<reference evidence="4 5" key="1">
    <citation type="submission" date="2022-12" db="EMBL/GenBank/DDBJ databases">
        <title>Chromosome-level genome of Tegillarca granosa.</title>
        <authorList>
            <person name="Kim J."/>
        </authorList>
    </citation>
    <scope>NUCLEOTIDE SEQUENCE [LARGE SCALE GENOMIC DNA]</scope>
    <source>
        <strain evidence="4">Teg-2019</strain>
        <tissue evidence="4">Adductor muscle</tissue>
    </source>
</reference>
<keyword evidence="1" id="KW-0175">Coiled coil</keyword>
<dbReference type="Proteomes" id="UP001217089">
    <property type="component" value="Unassembled WGS sequence"/>
</dbReference>
<comment type="caution">
    <text evidence="4">The sequence shown here is derived from an EMBL/GenBank/DDBJ whole genome shotgun (WGS) entry which is preliminary data.</text>
</comment>
<dbReference type="InterPro" id="IPR056564">
    <property type="entry name" value="Ig-like_KY"/>
</dbReference>
<keyword evidence="5" id="KW-1185">Reference proteome</keyword>
<organism evidence="4 5">
    <name type="scientific">Tegillarca granosa</name>
    <name type="common">Malaysian cockle</name>
    <name type="synonym">Anadara granosa</name>
    <dbReference type="NCBI Taxonomy" id="220873"/>
    <lineage>
        <taxon>Eukaryota</taxon>
        <taxon>Metazoa</taxon>
        <taxon>Spiralia</taxon>
        <taxon>Lophotrochozoa</taxon>
        <taxon>Mollusca</taxon>
        <taxon>Bivalvia</taxon>
        <taxon>Autobranchia</taxon>
        <taxon>Pteriomorphia</taxon>
        <taxon>Arcoida</taxon>
        <taxon>Arcoidea</taxon>
        <taxon>Arcidae</taxon>
        <taxon>Tegillarca</taxon>
    </lineage>
</organism>
<accession>A0ABQ9DWB4</accession>
<feature type="coiled-coil region" evidence="1">
    <location>
        <begin position="777"/>
        <end position="819"/>
    </location>
</feature>
<dbReference type="PANTHER" id="PTHR47020">
    <property type="entry name" value="HILLARIN"/>
    <property type="match status" value="1"/>
</dbReference>
<evidence type="ECO:0000259" key="3">
    <source>
        <dbReference type="Pfam" id="PF23265"/>
    </source>
</evidence>
<name>A0ABQ9DWB4_TEGGR</name>
<feature type="domain" description="KY-like immunoglobulin-like" evidence="3">
    <location>
        <begin position="299"/>
        <end position="429"/>
    </location>
</feature>
<dbReference type="InterPro" id="IPR053041">
    <property type="entry name" value="Transglut-like_Superfamily_Mod"/>
</dbReference>
<dbReference type="EMBL" id="JARBDR010000923">
    <property type="protein sequence ID" value="KAJ8297546.1"/>
    <property type="molecule type" value="Genomic_DNA"/>
</dbReference>
<protein>
    <recommendedName>
        <fullName evidence="3">KY-like immunoglobulin-like domain-containing protein</fullName>
    </recommendedName>
</protein>
<feature type="domain" description="KY-like immunoglobulin-like" evidence="3">
    <location>
        <begin position="562"/>
        <end position="652"/>
    </location>
</feature>
<feature type="region of interest" description="Disordered" evidence="2">
    <location>
        <begin position="993"/>
        <end position="1027"/>
    </location>
</feature>